<dbReference type="CDD" id="cd00112">
    <property type="entry name" value="LDLa"/>
    <property type="match status" value="1"/>
</dbReference>
<dbReference type="PROSITE" id="PS01209">
    <property type="entry name" value="LDLRA_1"/>
    <property type="match status" value="1"/>
</dbReference>
<dbReference type="InterPro" id="IPR002172">
    <property type="entry name" value="LDrepeatLR_classA_rpt"/>
</dbReference>
<sequence length="281" mass="30925">MDPTQSDAFGGVCDDYIRDDSMFISSHMNPFNLVNYGNNKHCRLIIDAGPTSGARYRLKVLNWEIERPDDNGTCYDFLAIYVGNVDDASANNTLIGVYCGIIAPNITDAISKRSITFIWITNSHMTTKGFRILALRTETPPCSEDQFLCEREYRCIPASLLCDGTNHCDDGSDETECSGIQRFIRLFLRLGLGGIVAVGVTVVGALMLLIIVACCVKCIKQNKVSDVVFIRPNHLDIGNGTCYSNDVATEAGSNIGDWKSTNINNFAGRTVHKSECALHNF</sequence>
<dbReference type="SUPFAM" id="SSF57424">
    <property type="entry name" value="LDL receptor-like module"/>
    <property type="match status" value="1"/>
</dbReference>
<dbReference type="EMBL" id="JAODUP010000061">
    <property type="protein sequence ID" value="KAK2164611.1"/>
    <property type="molecule type" value="Genomic_DNA"/>
</dbReference>
<dbReference type="InterPro" id="IPR036055">
    <property type="entry name" value="LDL_receptor-like_sf"/>
</dbReference>
<dbReference type="AlphaFoldDB" id="A0AAD9K476"/>
<dbReference type="PANTHER" id="PTHR24652:SF69">
    <property type="entry name" value="CUB DOMAIN-CONTAINING PROTEIN"/>
    <property type="match status" value="1"/>
</dbReference>
<evidence type="ECO:0000256" key="3">
    <source>
        <dbReference type="SAM" id="Phobius"/>
    </source>
</evidence>
<dbReference type="Pfam" id="PF00057">
    <property type="entry name" value="Ldl_recept_a"/>
    <property type="match status" value="1"/>
</dbReference>
<dbReference type="InterPro" id="IPR035914">
    <property type="entry name" value="Sperma_CUB_dom_sf"/>
</dbReference>
<keyword evidence="3" id="KW-1133">Transmembrane helix</keyword>
<dbReference type="Proteomes" id="UP001208570">
    <property type="component" value="Unassembled WGS sequence"/>
</dbReference>
<keyword evidence="3" id="KW-0472">Membrane</keyword>
<dbReference type="InterPro" id="IPR042333">
    <property type="entry name" value="LRAD2/Mig-13-like"/>
</dbReference>
<evidence type="ECO:0000256" key="1">
    <source>
        <dbReference type="ARBA" id="ARBA00023157"/>
    </source>
</evidence>
<evidence type="ECO:0000313" key="6">
    <source>
        <dbReference type="Proteomes" id="UP001208570"/>
    </source>
</evidence>
<dbReference type="InterPro" id="IPR023415">
    <property type="entry name" value="LDLR_class-A_CS"/>
</dbReference>
<accession>A0AAD9K476</accession>
<dbReference type="PROSITE" id="PS50068">
    <property type="entry name" value="LDLRA_2"/>
    <property type="match status" value="1"/>
</dbReference>
<gene>
    <name evidence="5" type="ORF">LSH36_61g07054</name>
</gene>
<comment type="caution">
    <text evidence="2">Lacks conserved residue(s) required for the propagation of feature annotation.</text>
</comment>
<comment type="caution">
    <text evidence="5">The sequence shown here is derived from an EMBL/GenBank/DDBJ whole genome shotgun (WGS) entry which is preliminary data.</text>
</comment>
<proteinExistence type="predicted"/>
<keyword evidence="6" id="KW-1185">Reference proteome</keyword>
<dbReference type="PANTHER" id="PTHR24652">
    <property type="entry name" value="LOW-DENSITY LIPOPROTEIN RECEPTOR CLASS A DOMAIN-CONTAINING PROTEIN 2"/>
    <property type="match status" value="1"/>
</dbReference>
<keyword evidence="1 2" id="KW-1015">Disulfide bond</keyword>
<dbReference type="Gene3D" id="2.60.120.290">
    <property type="entry name" value="Spermadhesin, CUB domain"/>
    <property type="match status" value="1"/>
</dbReference>
<dbReference type="PROSITE" id="PS01180">
    <property type="entry name" value="CUB"/>
    <property type="match status" value="1"/>
</dbReference>
<feature type="transmembrane region" description="Helical" evidence="3">
    <location>
        <begin position="190"/>
        <end position="213"/>
    </location>
</feature>
<reference evidence="5" key="1">
    <citation type="journal article" date="2023" name="Mol. Biol. Evol.">
        <title>Third-Generation Sequencing Reveals the Adaptive Role of the Epigenome in Three Deep-Sea Polychaetes.</title>
        <authorList>
            <person name="Perez M."/>
            <person name="Aroh O."/>
            <person name="Sun Y."/>
            <person name="Lan Y."/>
            <person name="Juniper S.K."/>
            <person name="Young C.R."/>
            <person name="Angers B."/>
            <person name="Qian P.Y."/>
        </authorList>
    </citation>
    <scope>NUCLEOTIDE SEQUENCE</scope>
    <source>
        <strain evidence="5">P08H-3</strain>
    </source>
</reference>
<keyword evidence="3" id="KW-0812">Transmembrane</keyword>
<dbReference type="Pfam" id="PF00431">
    <property type="entry name" value="CUB"/>
    <property type="match status" value="1"/>
</dbReference>
<protein>
    <recommendedName>
        <fullName evidence="4">CUB domain-containing protein</fullName>
    </recommendedName>
</protein>
<dbReference type="SUPFAM" id="SSF49854">
    <property type="entry name" value="Spermadhesin, CUB domain"/>
    <property type="match status" value="1"/>
</dbReference>
<evidence type="ECO:0000256" key="2">
    <source>
        <dbReference type="PROSITE-ProRule" id="PRU00124"/>
    </source>
</evidence>
<feature type="disulfide bond" evidence="2">
    <location>
        <begin position="162"/>
        <end position="177"/>
    </location>
</feature>
<feature type="domain" description="CUB" evidence="4">
    <location>
        <begin position="13"/>
        <end position="137"/>
    </location>
</feature>
<dbReference type="SMART" id="SM00192">
    <property type="entry name" value="LDLa"/>
    <property type="match status" value="1"/>
</dbReference>
<dbReference type="InterPro" id="IPR000859">
    <property type="entry name" value="CUB_dom"/>
</dbReference>
<organism evidence="5 6">
    <name type="scientific">Paralvinella palmiformis</name>
    <dbReference type="NCBI Taxonomy" id="53620"/>
    <lineage>
        <taxon>Eukaryota</taxon>
        <taxon>Metazoa</taxon>
        <taxon>Spiralia</taxon>
        <taxon>Lophotrochozoa</taxon>
        <taxon>Annelida</taxon>
        <taxon>Polychaeta</taxon>
        <taxon>Sedentaria</taxon>
        <taxon>Canalipalpata</taxon>
        <taxon>Terebellida</taxon>
        <taxon>Terebelliformia</taxon>
        <taxon>Alvinellidae</taxon>
        <taxon>Paralvinella</taxon>
    </lineage>
</organism>
<dbReference type="SMART" id="SM00042">
    <property type="entry name" value="CUB"/>
    <property type="match status" value="1"/>
</dbReference>
<evidence type="ECO:0000259" key="4">
    <source>
        <dbReference type="PROSITE" id="PS01180"/>
    </source>
</evidence>
<dbReference type="Gene3D" id="4.10.400.10">
    <property type="entry name" value="Low-density Lipoprotein Receptor"/>
    <property type="match status" value="1"/>
</dbReference>
<evidence type="ECO:0000313" key="5">
    <source>
        <dbReference type="EMBL" id="KAK2164611.1"/>
    </source>
</evidence>
<name>A0AAD9K476_9ANNE</name>